<evidence type="ECO:0000256" key="21">
    <source>
        <dbReference type="ARBA" id="ARBA00023154"/>
    </source>
</evidence>
<evidence type="ECO:0000256" key="27">
    <source>
        <dbReference type="ARBA" id="ARBA00049031"/>
    </source>
</evidence>
<dbReference type="InterPro" id="IPR018042">
    <property type="entry name" value="Aspartate_kinase_CS"/>
</dbReference>
<keyword evidence="10" id="KW-0028">Amino-acid biosynthesis</keyword>
<keyword evidence="13" id="KW-0479">Metal-binding</keyword>
<keyword evidence="16" id="KW-0067">ATP-binding</keyword>
<protein>
    <submittedName>
        <fullName evidence="29">Aspartate kinase</fullName>
    </submittedName>
</protein>
<comment type="pathway">
    <text evidence="2">Amino-acid biosynthesis; L-lysine biosynthesis via DAP pathway; (S)-tetrahydrodipicolinate from L-aspartate: step 1/4.</text>
</comment>
<evidence type="ECO:0000256" key="4">
    <source>
        <dbReference type="ARBA" id="ARBA00005056"/>
    </source>
</evidence>
<dbReference type="Proteomes" id="UP000256779">
    <property type="component" value="Unassembled WGS sequence"/>
</dbReference>
<proteinExistence type="inferred from homology"/>
<evidence type="ECO:0000256" key="12">
    <source>
        <dbReference type="ARBA" id="ARBA00022697"/>
    </source>
</evidence>
<comment type="pathway">
    <text evidence="4">Amino-acid biosynthesis; L-threonine biosynthesis; L-threonine from L-aspartate: step 3/5.</text>
</comment>
<dbReference type="InterPro" id="IPR019811">
    <property type="entry name" value="HDH_CS"/>
</dbReference>
<comment type="subunit">
    <text evidence="9">Homotetramer.</text>
</comment>
<organism evidence="29 30">
    <name type="scientific">Marinoscillum furvescens DSM 4134</name>
    <dbReference type="NCBI Taxonomy" id="1122208"/>
    <lineage>
        <taxon>Bacteria</taxon>
        <taxon>Pseudomonadati</taxon>
        <taxon>Bacteroidota</taxon>
        <taxon>Cytophagia</taxon>
        <taxon>Cytophagales</taxon>
        <taxon>Reichenbachiellaceae</taxon>
        <taxon>Marinoscillum</taxon>
    </lineage>
</organism>
<dbReference type="InterPro" id="IPR036393">
    <property type="entry name" value="AceGlu_kinase-like_sf"/>
</dbReference>
<evidence type="ECO:0000256" key="5">
    <source>
        <dbReference type="ARBA" id="ARBA00005062"/>
    </source>
</evidence>
<dbReference type="EMBL" id="QREG01000004">
    <property type="protein sequence ID" value="REE01059.1"/>
    <property type="molecule type" value="Genomic_DNA"/>
</dbReference>
<evidence type="ECO:0000256" key="9">
    <source>
        <dbReference type="ARBA" id="ARBA00011881"/>
    </source>
</evidence>
<dbReference type="Gene3D" id="3.30.360.10">
    <property type="entry name" value="Dihydrodipicolinate Reductase, domain 2"/>
    <property type="match status" value="1"/>
</dbReference>
<dbReference type="PROSITE" id="PS01042">
    <property type="entry name" value="HOMOSER_DHGENASE"/>
    <property type="match status" value="1"/>
</dbReference>
<dbReference type="CDD" id="cd04922">
    <property type="entry name" value="ACT_AKi-HSDH-ThrA_2"/>
    <property type="match status" value="1"/>
</dbReference>
<dbReference type="SUPFAM" id="SSF55347">
    <property type="entry name" value="Glyceraldehyde-3-phosphate dehydrogenase-like, C-terminal domain"/>
    <property type="match status" value="1"/>
</dbReference>
<dbReference type="InterPro" id="IPR054352">
    <property type="entry name" value="ACT_Aspartokinase"/>
</dbReference>
<accession>A0A3D9L569</accession>
<dbReference type="Gene3D" id="1.20.120.1320">
    <property type="entry name" value="Aspartokinase, catalytic domain"/>
    <property type="match status" value="1"/>
</dbReference>
<dbReference type="UniPathway" id="UPA00051">
    <property type="reaction ID" value="UER00462"/>
</dbReference>
<dbReference type="AlphaFoldDB" id="A0A3D9L569"/>
<dbReference type="InterPro" id="IPR005106">
    <property type="entry name" value="Asp/hSer_DH_NAD-bd"/>
</dbReference>
<evidence type="ECO:0000256" key="3">
    <source>
        <dbReference type="ARBA" id="ARBA00004986"/>
    </source>
</evidence>
<dbReference type="GO" id="GO:0050661">
    <property type="term" value="F:NADP binding"/>
    <property type="evidence" value="ECO:0007669"/>
    <property type="project" value="InterPro"/>
</dbReference>
<dbReference type="GO" id="GO:0009089">
    <property type="term" value="P:lysine biosynthetic process via diaminopimelate"/>
    <property type="evidence" value="ECO:0007669"/>
    <property type="project" value="UniProtKB-UniPathway"/>
</dbReference>
<dbReference type="InterPro" id="IPR001048">
    <property type="entry name" value="Asp/Glu/Uridylate_kinase"/>
</dbReference>
<evidence type="ECO:0000256" key="20">
    <source>
        <dbReference type="ARBA" id="ARBA00023053"/>
    </source>
</evidence>
<dbReference type="PANTHER" id="PTHR43070">
    <property type="match status" value="1"/>
</dbReference>
<evidence type="ECO:0000256" key="26">
    <source>
        <dbReference type="ARBA" id="ARBA00048841"/>
    </source>
</evidence>
<comment type="pathway">
    <text evidence="6">Amino-acid biosynthesis; L-threonine biosynthesis; L-threonine from L-aspartate: step 1/5.</text>
</comment>
<keyword evidence="17" id="KW-0521">NADP</keyword>
<evidence type="ECO:0000256" key="8">
    <source>
        <dbReference type="ARBA" id="ARBA00010046"/>
    </source>
</evidence>
<evidence type="ECO:0000256" key="22">
    <source>
        <dbReference type="ARBA" id="ARBA00023167"/>
    </source>
</evidence>
<dbReference type="RefSeq" id="WP_115867149.1">
    <property type="nucleotide sequence ID" value="NZ_QREG01000004.1"/>
</dbReference>
<evidence type="ECO:0000256" key="23">
    <source>
        <dbReference type="ARBA" id="ARBA00023268"/>
    </source>
</evidence>
<dbReference type="Pfam" id="PF22468">
    <property type="entry name" value="ACT_9"/>
    <property type="match status" value="2"/>
</dbReference>
<dbReference type="InterPro" id="IPR049638">
    <property type="entry name" value="AK-HD"/>
</dbReference>
<dbReference type="InterPro" id="IPR045865">
    <property type="entry name" value="ACT-like_dom_sf"/>
</dbReference>
<keyword evidence="20" id="KW-0915">Sodium</keyword>
<evidence type="ECO:0000256" key="25">
    <source>
        <dbReference type="ARBA" id="ARBA00048561"/>
    </source>
</evidence>
<comment type="pathway">
    <text evidence="5">Amino-acid biosynthesis; L-methionine biosynthesis via de novo pathway; L-homoserine from L-aspartate: step 3/3.</text>
</comment>
<dbReference type="PIRSF" id="PIRSF000727">
    <property type="entry name" value="ThrA"/>
    <property type="match status" value="1"/>
</dbReference>
<evidence type="ECO:0000256" key="13">
    <source>
        <dbReference type="ARBA" id="ARBA00022723"/>
    </source>
</evidence>
<dbReference type="GO" id="GO:0004412">
    <property type="term" value="F:homoserine dehydrogenase activity"/>
    <property type="evidence" value="ECO:0007669"/>
    <property type="project" value="UniProtKB-EC"/>
</dbReference>
<dbReference type="CDD" id="cd04921">
    <property type="entry name" value="ACT_AKi-HSDH-ThrA-like_1"/>
    <property type="match status" value="1"/>
</dbReference>
<feature type="domain" description="ACT" evidence="28">
    <location>
        <begin position="393"/>
        <end position="471"/>
    </location>
</feature>
<evidence type="ECO:0000313" key="30">
    <source>
        <dbReference type="Proteomes" id="UP000256779"/>
    </source>
</evidence>
<name>A0A3D9L569_MARFU</name>
<dbReference type="UniPathway" id="UPA00034">
    <property type="reaction ID" value="UER00015"/>
</dbReference>
<sequence length="810" mass="90020">MKVLKFGGTSVGSEEAIRQVAKIVQGNVDQIVMVSSAVGGVTDQLVEIGDTAARGKKEYESLLEAVKLRHEQMYYNLVENKPDTNFYDIIEEFEDICRGVWLLRELTPRSADFIHSIGERLSTLIITDFFRTQGIDITLYDSRKYIVTDDQFGNANVNFKLTNERLQEAKKSFTKVNLFPGFVAATEENETTTLGRGGSDYTAAILAGLLAADHFEVWTDVDGLMTADPRIVKKAHFIEHVSYEEALELSHFGAKVIYPPSIQPALEKGIPITIKNTFNPEQKGTLITKEWDEDKQLIRGISSIKDIALVTLSGSSMVGIPKFSYRFFRALSTANVNVILITQASSEHSITVGIDGKESGRALRALNTEFEEMIATNRINPIEIEDNFSIIALVGSNMRNQVGVSGQMFNVLGKNGVSIHAIAQGSSERNISAVISKEDLHKALNVLHESFFLSLTKRINLFIIGTGNVGKAFINQLAQQFTFLKKNHQLNIKIIGLANSRQMHFEKDGIPLSKWESYLAEGVAFTKEDFIQNMYDVNLRNSIFIDITASEDIAALYADILKKSISVVTPNKIAATGPQTDYLNLKSMSKRYGSQFLFETNVCAGLPVLSTLNDLVRSGDQVHQIEAVLSGTLVFLFNEYDGTTKFVDVIKKAKELGFTEPDPRLDLFGSDVKRKILILIRESGYTCEYDDIELNSFLPESCMESSSVEDFYEKVEKEEAHFKKLYEDAKAKGARLKVVAKYKDGHGSVGLEAVDATHPFYNLEGKDNIVLFYTKRYDDHPMVIKGAGAGAEVTASGIFADVLRLGQSDM</sequence>
<dbReference type="OrthoDB" id="9799110at2"/>
<evidence type="ECO:0000256" key="18">
    <source>
        <dbReference type="ARBA" id="ARBA00023002"/>
    </source>
</evidence>
<dbReference type="Pfam" id="PF00742">
    <property type="entry name" value="Homoserine_dh"/>
    <property type="match status" value="1"/>
</dbReference>
<dbReference type="GO" id="GO:0009090">
    <property type="term" value="P:homoserine biosynthetic process"/>
    <property type="evidence" value="ECO:0007669"/>
    <property type="project" value="UniProtKB-ARBA"/>
</dbReference>
<comment type="similarity">
    <text evidence="7">In the C-terminal section; belongs to the homoserine dehydrogenase family.</text>
</comment>
<dbReference type="InterPro" id="IPR001341">
    <property type="entry name" value="Asp_kinase"/>
</dbReference>
<evidence type="ECO:0000256" key="24">
    <source>
        <dbReference type="ARBA" id="ARBA00044938"/>
    </source>
</evidence>
<keyword evidence="14" id="KW-0547">Nucleotide-binding</keyword>
<dbReference type="PANTHER" id="PTHR43070:SF5">
    <property type="entry name" value="HOMOSERINE DEHYDROGENASE"/>
    <property type="match status" value="1"/>
</dbReference>
<comment type="catalytic activity">
    <reaction evidence="27">
        <text>L-homoserine + NAD(+) = L-aspartate 4-semialdehyde + NADH + H(+)</text>
        <dbReference type="Rhea" id="RHEA:15757"/>
        <dbReference type="ChEBI" id="CHEBI:15378"/>
        <dbReference type="ChEBI" id="CHEBI:57476"/>
        <dbReference type="ChEBI" id="CHEBI:57540"/>
        <dbReference type="ChEBI" id="CHEBI:57945"/>
        <dbReference type="ChEBI" id="CHEBI:537519"/>
        <dbReference type="EC" id="1.1.1.3"/>
    </reaction>
    <physiologicalReaction direction="right-to-left" evidence="27">
        <dbReference type="Rhea" id="RHEA:15759"/>
    </physiologicalReaction>
</comment>
<dbReference type="Gene3D" id="3.30.2130.10">
    <property type="entry name" value="VC0802-like"/>
    <property type="match status" value="1"/>
</dbReference>
<evidence type="ECO:0000256" key="17">
    <source>
        <dbReference type="ARBA" id="ARBA00022857"/>
    </source>
</evidence>
<comment type="catalytic activity">
    <reaction evidence="25">
        <text>L-aspartate + ATP = 4-phospho-L-aspartate + ADP</text>
        <dbReference type="Rhea" id="RHEA:23776"/>
        <dbReference type="ChEBI" id="CHEBI:29991"/>
        <dbReference type="ChEBI" id="CHEBI:30616"/>
        <dbReference type="ChEBI" id="CHEBI:57535"/>
        <dbReference type="ChEBI" id="CHEBI:456216"/>
        <dbReference type="EC" id="2.7.2.4"/>
    </reaction>
    <physiologicalReaction direction="left-to-right" evidence="25">
        <dbReference type="Rhea" id="RHEA:23777"/>
    </physiologicalReaction>
</comment>
<dbReference type="InterPro" id="IPR042199">
    <property type="entry name" value="AsparK_Bifunc_asparK/hSer_DH"/>
</dbReference>
<gene>
    <name evidence="29" type="ORF">C7460_10478</name>
</gene>
<comment type="pathway">
    <text evidence="3">Amino-acid biosynthesis; L-methionine biosynthesis via de novo pathway; L-homoserine from L-aspartate: step 1/3.</text>
</comment>
<evidence type="ECO:0000256" key="15">
    <source>
        <dbReference type="ARBA" id="ARBA00022777"/>
    </source>
</evidence>
<evidence type="ECO:0000256" key="19">
    <source>
        <dbReference type="ARBA" id="ARBA00023027"/>
    </source>
</evidence>
<keyword evidence="23" id="KW-0511">Multifunctional enzyme</keyword>
<comment type="similarity">
    <text evidence="8">In the N-terminal section; belongs to the aspartokinase family.</text>
</comment>
<dbReference type="SUPFAM" id="SSF55021">
    <property type="entry name" value="ACT-like"/>
    <property type="match status" value="2"/>
</dbReference>
<evidence type="ECO:0000313" key="29">
    <source>
        <dbReference type="EMBL" id="REE01059.1"/>
    </source>
</evidence>
<dbReference type="SUPFAM" id="SSF53633">
    <property type="entry name" value="Carbamate kinase-like"/>
    <property type="match status" value="1"/>
</dbReference>
<comment type="cofactor">
    <cofactor evidence="1">
        <name>a metal cation</name>
        <dbReference type="ChEBI" id="CHEBI:25213"/>
    </cofactor>
</comment>
<dbReference type="InterPro" id="IPR002912">
    <property type="entry name" value="ACT_dom"/>
</dbReference>
<evidence type="ECO:0000256" key="2">
    <source>
        <dbReference type="ARBA" id="ARBA00004766"/>
    </source>
</evidence>
<dbReference type="Pfam" id="PF00696">
    <property type="entry name" value="AA_kinase"/>
    <property type="match status" value="1"/>
</dbReference>
<dbReference type="NCBIfam" id="NF006959">
    <property type="entry name" value="PRK09436.1"/>
    <property type="match status" value="1"/>
</dbReference>
<keyword evidence="12" id="KW-0791">Threonine biosynthesis</keyword>
<keyword evidence="11" id="KW-0808">Transferase</keyword>
<keyword evidence="15 29" id="KW-0418">Kinase</keyword>
<dbReference type="InterPro" id="IPR001342">
    <property type="entry name" value="HDH_cat"/>
</dbReference>
<evidence type="ECO:0000256" key="1">
    <source>
        <dbReference type="ARBA" id="ARBA00001920"/>
    </source>
</evidence>
<dbReference type="Gene3D" id="3.40.1160.10">
    <property type="entry name" value="Acetylglutamate kinase-like"/>
    <property type="match status" value="1"/>
</dbReference>
<dbReference type="SUPFAM" id="SSF51735">
    <property type="entry name" value="NAD(P)-binding Rossmann-fold domains"/>
    <property type="match status" value="1"/>
</dbReference>
<dbReference type="UniPathway" id="UPA00050">
    <property type="reaction ID" value="UER00063"/>
</dbReference>
<evidence type="ECO:0000256" key="16">
    <source>
        <dbReference type="ARBA" id="ARBA00022840"/>
    </source>
</evidence>
<reference evidence="29 30" key="1">
    <citation type="submission" date="2018-07" db="EMBL/GenBank/DDBJ databases">
        <title>Genomic Encyclopedia of Type Strains, Phase IV (KMG-IV): sequencing the most valuable type-strain genomes for metagenomic binning, comparative biology and taxonomic classification.</title>
        <authorList>
            <person name="Goeker M."/>
        </authorList>
    </citation>
    <scope>NUCLEOTIDE SEQUENCE [LARGE SCALE GENOMIC DNA]</scope>
    <source>
        <strain evidence="29 30">DSM 4134</strain>
    </source>
</reference>
<evidence type="ECO:0000259" key="28">
    <source>
        <dbReference type="PROSITE" id="PS51671"/>
    </source>
</evidence>
<keyword evidence="22" id="KW-0486">Methionine biosynthesis</keyword>
<dbReference type="InterPro" id="IPR011147">
    <property type="entry name" value="Bifunc_Aspkin/hSer_DH"/>
</dbReference>
<evidence type="ECO:0000256" key="11">
    <source>
        <dbReference type="ARBA" id="ARBA00022679"/>
    </source>
</evidence>
<dbReference type="Gene3D" id="3.40.50.720">
    <property type="entry name" value="NAD(P)-binding Rossmann-like Domain"/>
    <property type="match status" value="1"/>
</dbReference>
<dbReference type="GO" id="GO:0009088">
    <property type="term" value="P:threonine biosynthetic process"/>
    <property type="evidence" value="ECO:0007669"/>
    <property type="project" value="UniProtKB-UniPathway"/>
</dbReference>
<comment type="function">
    <text evidence="24">Bifunctional aspartate kinase and homoserine dehydrogenase that catalyzes the first and the third steps toward the synthesis of lysine, methionine and threonine from aspartate.</text>
</comment>
<keyword evidence="19" id="KW-0520">NAD</keyword>
<dbReference type="FunFam" id="3.30.360.10:FF:000006">
    <property type="entry name" value="Bifunctional aspartokinase/homoserine dehydrogenase"/>
    <property type="match status" value="1"/>
</dbReference>
<evidence type="ECO:0000256" key="10">
    <source>
        <dbReference type="ARBA" id="ARBA00022605"/>
    </source>
</evidence>
<keyword evidence="30" id="KW-1185">Reference proteome</keyword>
<dbReference type="GO" id="GO:0046872">
    <property type="term" value="F:metal ion binding"/>
    <property type="evidence" value="ECO:0007669"/>
    <property type="project" value="UniProtKB-KW"/>
</dbReference>
<evidence type="ECO:0000256" key="14">
    <source>
        <dbReference type="ARBA" id="ARBA00022741"/>
    </source>
</evidence>
<dbReference type="GO" id="GO:0004072">
    <property type="term" value="F:aspartate kinase activity"/>
    <property type="evidence" value="ECO:0007669"/>
    <property type="project" value="UniProtKB-EC"/>
</dbReference>
<keyword evidence="18" id="KW-0560">Oxidoreductase</keyword>
<dbReference type="FunFam" id="3.30.2130.10:FF:000001">
    <property type="entry name" value="Bifunctional aspartokinase/homoserine dehydrogenase"/>
    <property type="match status" value="1"/>
</dbReference>
<dbReference type="NCBIfam" id="TIGR00657">
    <property type="entry name" value="asp_kinases"/>
    <property type="match status" value="1"/>
</dbReference>
<dbReference type="Pfam" id="PF03447">
    <property type="entry name" value="NAD_binding_3"/>
    <property type="match status" value="1"/>
</dbReference>
<dbReference type="InterPro" id="IPR036291">
    <property type="entry name" value="NAD(P)-bd_dom_sf"/>
</dbReference>
<dbReference type="PROSITE" id="PS51671">
    <property type="entry name" value="ACT"/>
    <property type="match status" value="1"/>
</dbReference>
<keyword evidence="21" id="KW-0457">Lysine biosynthesis</keyword>
<dbReference type="CDD" id="cd04243">
    <property type="entry name" value="AAK_AK-HSDH-like"/>
    <property type="match status" value="1"/>
</dbReference>
<dbReference type="GO" id="GO:0005524">
    <property type="term" value="F:ATP binding"/>
    <property type="evidence" value="ECO:0007669"/>
    <property type="project" value="UniProtKB-KW"/>
</dbReference>
<comment type="catalytic activity">
    <reaction evidence="26">
        <text>L-homoserine + NADP(+) = L-aspartate 4-semialdehyde + NADPH + H(+)</text>
        <dbReference type="Rhea" id="RHEA:15761"/>
        <dbReference type="ChEBI" id="CHEBI:15378"/>
        <dbReference type="ChEBI" id="CHEBI:57476"/>
        <dbReference type="ChEBI" id="CHEBI:57783"/>
        <dbReference type="ChEBI" id="CHEBI:58349"/>
        <dbReference type="ChEBI" id="CHEBI:537519"/>
        <dbReference type="EC" id="1.1.1.3"/>
    </reaction>
    <physiologicalReaction direction="right-to-left" evidence="26">
        <dbReference type="Rhea" id="RHEA:15763"/>
    </physiologicalReaction>
</comment>
<dbReference type="GO" id="GO:0009086">
    <property type="term" value="P:methionine biosynthetic process"/>
    <property type="evidence" value="ECO:0007669"/>
    <property type="project" value="UniProtKB-KW"/>
</dbReference>
<evidence type="ECO:0000256" key="7">
    <source>
        <dbReference type="ARBA" id="ARBA00007952"/>
    </source>
</evidence>
<dbReference type="PROSITE" id="PS00324">
    <property type="entry name" value="ASPARTOKINASE"/>
    <property type="match status" value="1"/>
</dbReference>
<evidence type="ECO:0000256" key="6">
    <source>
        <dbReference type="ARBA" id="ARBA00005139"/>
    </source>
</evidence>
<comment type="caution">
    <text evidence="29">The sequence shown here is derived from an EMBL/GenBank/DDBJ whole genome shotgun (WGS) entry which is preliminary data.</text>
</comment>